<comment type="subcellular location">
    <subcellularLocation>
        <location evidence="1">Membrane</location>
        <topology evidence="1">Multi-pass membrane protein</topology>
    </subcellularLocation>
</comment>
<feature type="transmembrane region" description="Helical" evidence="8">
    <location>
        <begin position="283"/>
        <end position="305"/>
    </location>
</feature>
<evidence type="ECO:0000256" key="5">
    <source>
        <dbReference type="ARBA" id="ARBA00022692"/>
    </source>
</evidence>
<evidence type="ECO:0000313" key="10">
    <source>
        <dbReference type="EMBL" id="KIY68787.1"/>
    </source>
</evidence>
<evidence type="ECO:0000256" key="8">
    <source>
        <dbReference type="SAM" id="Phobius"/>
    </source>
</evidence>
<comment type="pathway">
    <text evidence="2">Secondary metabolite biosynthesis.</text>
</comment>
<comment type="similarity">
    <text evidence="3">Belongs to the wax synthase family.</text>
</comment>
<evidence type="ECO:0000256" key="7">
    <source>
        <dbReference type="ARBA" id="ARBA00023136"/>
    </source>
</evidence>
<dbReference type="OrthoDB" id="1077582at2759"/>
<keyword evidence="7 8" id="KW-0472">Membrane</keyword>
<reference evidence="10 11" key="1">
    <citation type="journal article" date="2015" name="Fungal Genet. Biol.">
        <title>Evolution of novel wood decay mechanisms in Agaricales revealed by the genome sequences of Fistulina hepatica and Cylindrobasidium torrendii.</title>
        <authorList>
            <person name="Floudas D."/>
            <person name="Held B.W."/>
            <person name="Riley R."/>
            <person name="Nagy L.G."/>
            <person name="Koehler G."/>
            <person name="Ransdell A.S."/>
            <person name="Younus H."/>
            <person name="Chow J."/>
            <person name="Chiniquy J."/>
            <person name="Lipzen A."/>
            <person name="Tritt A."/>
            <person name="Sun H."/>
            <person name="Haridas S."/>
            <person name="LaButti K."/>
            <person name="Ohm R.A."/>
            <person name="Kues U."/>
            <person name="Blanchette R.A."/>
            <person name="Grigoriev I.V."/>
            <person name="Minto R.E."/>
            <person name="Hibbett D.S."/>
        </authorList>
    </citation>
    <scope>NUCLEOTIDE SEQUENCE [LARGE SCALE GENOMIC DNA]</scope>
    <source>
        <strain evidence="10 11">FP15055 ss-10</strain>
    </source>
</reference>
<feature type="domain" description="Wax synthase" evidence="9">
    <location>
        <begin position="205"/>
        <end position="289"/>
    </location>
</feature>
<dbReference type="InterPro" id="IPR044851">
    <property type="entry name" value="Wax_synthase"/>
</dbReference>
<evidence type="ECO:0000256" key="3">
    <source>
        <dbReference type="ARBA" id="ARBA00007282"/>
    </source>
</evidence>
<dbReference type="PANTHER" id="PTHR31595">
    <property type="entry name" value="LONG-CHAIN-ALCOHOL O-FATTY-ACYLTRANSFERASE 3-RELATED"/>
    <property type="match status" value="1"/>
</dbReference>
<dbReference type="InterPro" id="IPR032805">
    <property type="entry name" value="Wax_synthase_dom"/>
</dbReference>
<dbReference type="PANTHER" id="PTHR31595:SF57">
    <property type="entry name" value="OS04G0481900 PROTEIN"/>
    <property type="match status" value="1"/>
</dbReference>
<dbReference type="GO" id="GO:0006629">
    <property type="term" value="P:lipid metabolic process"/>
    <property type="evidence" value="ECO:0007669"/>
    <property type="project" value="InterPro"/>
</dbReference>
<feature type="transmembrane region" description="Helical" evidence="8">
    <location>
        <begin position="61"/>
        <end position="80"/>
    </location>
</feature>
<dbReference type="AlphaFoldDB" id="A0A0D7BE30"/>
<accession>A0A0D7BE30</accession>
<feature type="transmembrane region" description="Helical" evidence="8">
    <location>
        <begin position="36"/>
        <end position="55"/>
    </location>
</feature>
<dbReference type="Proteomes" id="UP000054007">
    <property type="component" value="Unassembled WGS sequence"/>
</dbReference>
<evidence type="ECO:0000256" key="2">
    <source>
        <dbReference type="ARBA" id="ARBA00005179"/>
    </source>
</evidence>
<proteinExistence type="inferred from homology"/>
<protein>
    <recommendedName>
        <fullName evidence="9">Wax synthase domain-containing protein</fullName>
    </recommendedName>
</protein>
<evidence type="ECO:0000259" key="9">
    <source>
        <dbReference type="Pfam" id="PF13813"/>
    </source>
</evidence>
<keyword evidence="4" id="KW-0808">Transferase</keyword>
<sequence>MPSLDKTAGPLAFLGVLACCACVVASLTVRPSKFRWLLFFPMLSIPLKLVHLHFGPKFLDFWLHCFLPVLFLMSLDWMIFHEPQLALRQKTQKGNIKDKPLHERLAWGFRLFLSIRGVGWPSQLLSLPAGFLTLDLASVLHRTAKMPSSGSPIVQQALMTLSYGMTIIGGFQIQHYIFSILLVSVGYSKPQDFVPLFGVKQSLTHAFSYWSKAYSLRKFWSEVWHQTFRRCFSAPGIGLVRVLRIPRGTNASAYTQLYSAFILSGLLHVSADYAVADKWVRNSMVFFILQAVGITLEDVVTHYLWKIELSSRWKGGAQRLGWMMGYIWVSLWFIYTLPFWQQDDHLEVAIPESSSLIGKALTYVSTR</sequence>
<dbReference type="GO" id="GO:0008374">
    <property type="term" value="F:O-acyltransferase activity"/>
    <property type="evidence" value="ECO:0007669"/>
    <property type="project" value="InterPro"/>
</dbReference>
<dbReference type="Pfam" id="PF13813">
    <property type="entry name" value="MBOAT_2"/>
    <property type="match status" value="1"/>
</dbReference>
<dbReference type="GO" id="GO:0016020">
    <property type="term" value="C:membrane"/>
    <property type="evidence" value="ECO:0007669"/>
    <property type="project" value="UniProtKB-SubCell"/>
</dbReference>
<keyword evidence="5 8" id="KW-0812">Transmembrane</keyword>
<evidence type="ECO:0000256" key="1">
    <source>
        <dbReference type="ARBA" id="ARBA00004141"/>
    </source>
</evidence>
<feature type="transmembrane region" description="Helical" evidence="8">
    <location>
        <begin position="12"/>
        <end position="29"/>
    </location>
</feature>
<keyword evidence="11" id="KW-1185">Reference proteome</keyword>
<organism evidence="10 11">
    <name type="scientific">Cylindrobasidium torrendii FP15055 ss-10</name>
    <dbReference type="NCBI Taxonomy" id="1314674"/>
    <lineage>
        <taxon>Eukaryota</taxon>
        <taxon>Fungi</taxon>
        <taxon>Dikarya</taxon>
        <taxon>Basidiomycota</taxon>
        <taxon>Agaricomycotina</taxon>
        <taxon>Agaricomycetes</taxon>
        <taxon>Agaricomycetidae</taxon>
        <taxon>Agaricales</taxon>
        <taxon>Marasmiineae</taxon>
        <taxon>Physalacriaceae</taxon>
        <taxon>Cylindrobasidium</taxon>
    </lineage>
</organism>
<dbReference type="EMBL" id="KN880496">
    <property type="protein sequence ID" value="KIY68787.1"/>
    <property type="molecule type" value="Genomic_DNA"/>
</dbReference>
<evidence type="ECO:0000256" key="6">
    <source>
        <dbReference type="ARBA" id="ARBA00022989"/>
    </source>
</evidence>
<evidence type="ECO:0000256" key="4">
    <source>
        <dbReference type="ARBA" id="ARBA00022679"/>
    </source>
</evidence>
<dbReference type="PROSITE" id="PS51257">
    <property type="entry name" value="PROKAR_LIPOPROTEIN"/>
    <property type="match status" value="1"/>
</dbReference>
<gene>
    <name evidence="10" type="ORF">CYLTODRAFT_443134</name>
</gene>
<name>A0A0D7BE30_9AGAR</name>
<feature type="transmembrane region" description="Helical" evidence="8">
    <location>
        <begin position="317"/>
        <end position="335"/>
    </location>
</feature>
<keyword evidence="6 8" id="KW-1133">Transmembrane helix</keyword>
<evidence type="ECO:0000313" key="11">
    <source>
        <dbReference type="Proteomes" id="UP000054007"/>
    </source>
</evidence>